<keyword evidence="6" id="KW-0444">Lipid biosynthesis</keyword>
<evidence type="ECO:0000256" key="9">
    <source>
        <dbReference type="ARBA" id="ARBA00022989"/>
    </source>
</evidence>
<sequence>MQNLSKPTIKTRGIYLLPNLMTTAGLFSGFYAVIASMNGHFEASAIAVFVAMLFDGLDGRLARLTNTQSAFGAEYDSMADMVSFGMAPALIAYNWGLSELGKIGWLAAFIYCAGAALRLARFNTQVGVADKRFFQGLASPAAAALIAGSVWLGQGYGVSGHDIGILVALVTAVAGLLMVSNFRYHSFKEVDWRGKVNFLVILLVVAVFVVISVEPALILCLLFYLYALSGPVVTIRSVRKLKVSHVVGDDDEADDCDDKASTAENSPASHARDNKDSDNNKESAEEKEDTGDKASLDKLKS</sequence>
<dbReference type="InterPro" id="IPR004533">
    <property type="entry name" value="CDP-diaglyc--ser_O-PTrfase"/>
</dbReference>
<evidence type="ECO:0000256" key="12">
    <source>
        <dbReference type="ARBA" id="ARBA00023209"/>
    </source>
</evidence>
<comment type="caution">
    <text evidence="18">The sequence shown here is derived from an EMBL/GenBank/DDBJ whole genome shotgun (WGS) entry which is preliminary data.</text>
</comment>
<name>A0ABQ1TA62_9GAMM</name>
<accession>A0ABQ1TA62</accession>
<keyword evidence="9 17" id="KW-1133">Transmembrane helix</keyword>
<organism evidence="18 19">
    <name type="scientific">Shewanella carassii</name>
    <dbReference type="NCBI Taxonomy" id="1987584"/>
    <lineage>
        <taxon>Bacteria</taxon>
        <taxon>Pseudomonadati</taxon>
        <taxon>Pseudomonadota</taxon>
        <taxon>Gammaproteobacteria</taxon>
        <taxon>Alteromonadales</taxon>
        <taxon>Shewanellaceae</taxon>
        <taxon>Shewanella</taxon>
    </lineage>
</organism>
<evidence type="ECO:0000256" key="1">
    <source>
        <dbReference type="ARBA" id="ARBA00000287"/>
    </source>
</evidence>
<dbReference type="InterPro" id="IPR048254">
    <property type="entry name" value="CDP_ALCOHOL_P_TRANSF_CS"/>
</dbReference>
<dbReference type="EMBL" id="BMKO01000008">
    <property type="protein sequence ID" value="GGE88083.1"/>
    <property type="molecule type" value="Genomic_DNA"/>
</dbReference>
<comment type="subcellular location">
    <subcellularLocation>
        <location evidence="2">Endomembrane system</location>
        <topology evidence="2">Multi-pass membrane protein</topology>
    </subcellularLocation>
</comment>
<keyword evidence="8 17" id="KW-0812">Transmembrane</keyword>
<comment type="catalytic activity">
    <reaction evidence="1">
        <text>a CDP-1,2-diacyl-sn-glycerol + L-serine = a 1,2-diacyl-sn-glycero-3-phospho-L-serine + CMP + H(+)</text>
        <dbReference type="Rhea" id="RHEA:16913"/>
        <dbReference type="ChEBI" id="CHEBI:15378"/>
        <dbReference type="ChEBI" id="CHEBI:33384"/>
        <dbReference type="ChEBI" id="CHEBI:57262"/>
        <dbReference type="ChEBI" id="CHEBI:58332"/>
        <dbReference type="ChEBI" id="CHEBI:60377"/>
        <dbReference type="EC" id="2.7.8.8"/>
    </reaction>
</comment>
<evidence type="ECO:0000313" key="18">
    <source>
        <dbReference type="EMBL" id="GGE88083.1"/>
    </source>
</evidence>
<evidence type="ECO:0000313" key="19">
    <source>
        <dbReference type="Proteomes" id="UP000606498"/>
    </source>
</evidence>
<evidence type="ECO:0000256" key="6">
    <source>
        <dbReference type="ARBA" id="ARBA00022516"/>
    </source>
</evidence>
<dbReference type="PROSITE" id="PS00379">
    <property type="entry name" value="CDP_ALCOHOL_P_TRANSF"/>
    <property type="match status" value="1"/>
</dbReference>
<comment type="similarity">
    <text evidence="3 15">Belongs to the CDP-alcohol phosphatidyltransferase class-I family.</text>
</comment>
<dbReference type="NCBIfam" id="TIGR00473">
    <property type="entry name" value="pssA"/>
    <property type="match status" value="1"/>
</dbReference>
<dbReference type="InterPro" id="IPR050324">
    <property type="entry name" value="CDP-alcohol_PTase-I"/>
</dbReference>
<evidence type="ECO:0000256" key="10">
    <source>
        <dbReference type="ARBA" id="ARBA00023098"/>
    </source>
</evidence>
<keyword evidence="19" id="KW-1185">Reference proteome</keyword>
<evidence type="ECO:0000256" key="4">
    <source>
        <dbReference type="ARBA" id="ARBA00013174"/>
    </source>
</evidence>
<evidence type="ECO:0000256" key="3">
    <source>
        <dbReference type="ARBA" id="ARBA00010441"/>
    </source>
</evidence>
<feature type="compositionally biased region" description="Basic and acidic residues" evidence="16">
    <location>
        <begin position="270"/>
        <end position="301"/>
    </location>
</feature>
<dbReference type="RefSeq" id="WP_100142121.1">
    <property type="nucleotide sequence ID" value="NZ_BMKO01000008.1"/>
</dbReference>
<feature type="transmembrane region" description="Helical" evidence="17">
    <location>
        <begin position="132"/>
        <end position="151"/>
    </location>
</feature>
<evidence type="ECO:0000256" key="17">
    <source>
        <dbReference type="SAM" id="Phobius"/>
    </source>
</evidence>
<evidence type="ECO:0000256" key="16">
    <source>
        <dbReference type="SAM" id="MobiDB-lite"/>
    </source>
</evidence>
<evidence type="ECO:0000256" key="13">
    <source>
        <dbReference type="ARBA" id="ARBA00023264"/>
    </source>
</evidence>
<feature type="transmembrane region" description="Helical" evidence="17">
    <location>
        <begin position="103"/>
        <end position="120"/>
    </location>
</feature>
<gene>
    <name evidence="18" type="primary">pssA</name>
    <name evidence="18" type="ORF">GCM10011520_30670</name>
</gene>
<keyword evidence="10" id="KW-0443">Lipid metabolism</keyword>
<keyword evidence="12" id="KW-0594">Phospholipid biosynthesis</keyword>
<protein>
    <recommendedName>
        <fullName evidence="5">CDP-diacylglycerol--serine O-phosphatidyltransferase</fullName>
        <ecNumber evidence="4">2.7.8.8</ecNumber>
    </recommendedName>
    <alternativeName>
        <fullName evidence="14">Phosphatidylserine synthase</fullName>
    </alternativeName>
</protein>
<dbReference type="EC" id="2.7.8.8" evidence="4"/>
<feature type="region of interest" description="Disordered" evidence="16">
    <location>
        <begin position="249"/>
        <end position="301"/>
    </location>
</feature>
<dbReference type="Proteomes" id="UP000606498">
    <property type="component" value="Unassembled WGS sequence"/>
</dbReference>
<evidence type="ECO:0000256" key="7">
    <source>
        <dbReference type="ARBA" id="ARBA00022679"/>
    </source>
</evidence>
<evidence type="ECO:0000256" key="11">
    <source>
        <dbReference type="ARBA" id="ARBA00023136"/>
    </source>
</evidence>
<evidence type="ECO:0000256" key="2">
    <source>
        <dbReference type="ARBA" id="ARBA00004127"/>
    </source>
</evidence>
<dbReference type="PANTHER" id="PTHR14269">
    <property type="entry name" value="CDP-DIACYLGLYCEROL--GLYCEROL-3-PHOSPHATE 3-PHOSPHATIDYLTRANSFERASE-RELATED"/>
    <property type="match status" value="1"/>
</dbReference>
<keyword evidence="11 17" id="KW-0472">Membrane</keyword>
<feature type="transmembrane region" description="Helical" evidence="17">
    <location>
        <begin position="196"/>
        <end position="227"/>
    </location>
</feature>
<dbReference type="PANTHER" id="PTHR14269:SF61">
    <property type="entry name" value="CDP-DIACYLGLYCEROL--SERINE O-PHOSPHATIDYLTRANSFERASE"/>
    <property type="match status" value="1"/>
</dbReference>
<reference evidence="19" key="1">
    <citation type="journal article" date="2019" name="Int. J. Syst. Evol. Microbiol.">
        <title>The Global Catalogue of Microorganisms (GCM) 10K type strain sequencing project: providing services to taxonomists for standard genome sequencing and annotation.</title>
        <authorList>
            <consortium name="The Broad Institute Genomics Platform"/>
            <consortium name="The Broad Institute Genome Sequencing Center for Infectious Disease"/>
            <person name="Wu L."/>
            <person name="Ma J."/>
        </authorList>
    </citation>
    <scope>NUCLEOTIDE SEQUENCE [LARGE SCALE GENOMIC DNA]</scope>
    <source>
        <strain evidence="19">CGMCC 1.16033</strain>
    </source>
</reference>
<dbReference type="InterPro" id="IPR043130">
    <property type="entry name" value="CDP-OH_PTrfase_TM_dom"/>
</dbReference>
<keyword evidence="7 15" id="KW-0808">Transferase</keyword>
<feature type="transmembrane region" description="Helical" evidence="17">
    <location>
        <begin position="163"/>
        <end position="184"/>
    </location>
</feature>
<feature type="transmembrane region" description="Helical" evidence="17">
    <location>
        <begin position="12"/>
        <end position="34"/>
    </location>
</feature>
<keyword evidence="13" id="KW-1208">Phospholipid metabolism</keyword>
<dbReference type="Gene3D" id="1.20.120.1760">
    <property type="match status" value="1"/>
</dbReference>
<evidence type="ECO:0000256" key="8">
    <source>
        <dbReference type="ARBA" id="ARBA00022692"/>
    </source>
</evidence>
<dbReference type="Pfam" id="PF01066">
    <property type="entry name" value="CDP-OH_P_transf"/>
    <property type="match status" value="1"/>
</dbReference>
<evidence type="ECO:0000256" key="5">
    <source>
        <dbReference type="ARBA" id="ARBA00017171"/>
    </source>
</evidence>
<proteinExistence type="inferred from homology"/>
<evidence type="ECO:0000256" key="14">
    <source>
        <dbReference type="ARBA" id="ARBA00032361"/>
    </source>
</evidence>
<dbReference type="InterPro" id="IPR000462">
    <property type="entry name" value="CDP-OH_P_trans"/>
</dbReference>
<evidence type="ECO:0000256" key="15">
    <source>
        <dbReference type="RuleBase" id="RU003750"/>
    </source>
</evidence>